<keyword evidence="7" id="KW-0540">Nuclease</keyword>
<dbReference type="EMBL" id="JBHLWN010000032">
    <property type="protein sequence ID" value="MFC0212742.1"/>
    <property type="molecule type" value="Genomic_DNA"/>
</dbReference>
<keyword evidence="5" id="KW-0175">Coiled coil</keyword>
<proteinExistence type="inferred from homology"/>
<evidence type="ECO:0000256" key="4">
    <source>
        <dbReference type="ARBA" id="ARBA00038652"/>
    </source>
</evidence>
<comment type="subunit">
    <text evidence="4">The methyltransferase is composed of M and S polypeptides.</text>
</comment>
<protein>
    <submittedName>
        <fullName evidence="7">Restriction endonuclease subunit S</fullName>
        <ecNumber evidence="7">3.1.21.-</ecNumber>
    </submittedName>
</protein>
<dbReference type="GO" id="GO:0016787">
    <property type="term" value="F:hydrolase activity"/>
    <property type="evidence" value="ECO:0007669"/>
    <property type="project" value="UniProtKB-KW"/>
</dbReference>
<dbReference type="PANTHER" id="PTHR43140">
    <property type="entry name" value="TYPE-1 RESTRICTION ENZYME ECOKI SPECIFICITY PROTEIN"/>
    <property type="match status" value="1"/>
</dbReference>
<gene>
    <name evidence="7" type="ORF">ACFFK0_09725</name>
</gene>
<evidence type="ECO:0000313" key="8">
    <source>
        <dbReference type="Proteomes" id="UP001589776"/>
    </source>
</evidence>
<dbReference type="SUPFAM" id="SSF116734">
    <property type="entry name" value="DNA methylase specificity domain"/>
    <property type="match status" value="2"/>
</dbReference>
<evidence type="ECO:0000256" key="5">
    <source>
        <dbReference type="SAM" id="Coils"/>
    </source>
</evidence>
<feature type="domain" description="Type I restriction modification DNA specificity" evidence="6">
    <location>
        <begin position="258"/>
        <end position="425"/>
    </location>
</feature>
<dbReference type="InterPro" id="IPR000055">
    <property type="entry name" value="Restrct_endonuc_typeI_TRD"/>
</dbReference>
<dbReference type="Gene3D" id="3.90.220.20">
    <property type="entry name" value="DNA methylase specificity domains"/>
    <property type="match status" value="2"/>
</dbReference>
<feature type="domain" description="Type I restriction modification DNA specificity" evidence="6">
    <location>
        <begin position="52"/>
        <end position="191"/>
    </location>
</feature>
<evidence type="ECO:0000313" key="7">
    <source>
        <dbReference type="EMBL" id="MFC0212742.1"/>
    </source>
</evidence>
<comment type="similarity">
    <text evidence="1">Belongs to the type-I restriction system S methylase family.</text>
</comment>
<name>A0ABV6DJG1_9BACL</name>
<evidence type="ECO:0000256" key="3">
    <source>
        <dbReference type="ARBA" id="ARBA00023125"/>
    </source>
</evidence>
<dbReference type="PANTHER" id="PTHR43140:SF1">
    <property type="entry name" value="TYPE I RESTRICTION ENZYME ECOKI SPECIFICITY SUBUNIT"/>
    <property type="match status" value="1"/>
</dbReference>
<dbReference type="InterPro" id="IPR051212">
    <property type="entry name" value="Type-I_RE_S_subunit"/>
</dbReference>
<accession>A0ABV6DJG1</accession>
<keyword evidence="3" id="KW-0238">DNA-binding</keyword>
<feature type="coiled-coil region" evidence="5">
    <location>
        <begin position="164"/>
        <end position="198"/>
    </location>
</feature>
<comment type="caution">
    <text evidence="7">The sequence shown here is derived from an EMBL/GenBank/DDBJ whole genome shotgun (WGS) entry which is preliminary data.</text>
</comment>
<dbReference type="EC" id="3.1.21.-" evidence="7"/>
<keyword evidence="2" id="KW-0680">Restriction system</keyword>
<evidence type="ECO:0000259" key="6">
    <source>
        <dbReference type="Pfam" id="PF01420"/>
    </source>
</evidence>
<evidence type="ECO:0000256" key="2">
    <source>
        <dbReference type="ARBA" id="ARBA00022747"/>
    </source>
</evidence>
<dbReference type="InterPro" id="IPR044946">
    <property type="entry name" value="Restrct_endonuc_typeI_TRD_sf"/>
</dbReference>
<organism evidence="7 8">
    <name type="scientific">Paenibacillus chartarius</name>
    <dbReference type="NCBI Taxonomy" id="747481"/>
    <lineage>
        <taxon>Bacteria</taxon>
        <taxon>Bacillati</taxon>
        <taxon>Bacillota</taxon>
        <taxon>Bacilli</taxon>
        <taxon>Bacillales</taxon>
        <taxon>Paenibacillaceae</taxon>
        <taxon>Paenibacillus</taxon>
    </lineage>
</organism>
<evidence type="ECO:0000256" key="1">
    <source>
        <dbReference type="ARBA" id="ARBA00010923"/>
    </source>
</evidence>
<sequence length="479" mass="54743">MSKKNVKSPEEVLKEAFVPVEEQPYKVPDNWVWVRLGFYLENYDNLRVPISTDERRDRQGPFPYYGASGVIDYIDGFTHEGEFILLGEDGANLVTRTKPIAFLAKGKIWVNNHAHVLRTRGEFPNKFVEYYLNSISLNKYVSGSAQPKLNQKNMNAIPLPIPPLNEQKRIADKLESLLDKINQAKQLIEEAKETFELRRAAILEKAFRGELTRNWRVENVQSGSVETLLQKIIALRNDKKSKTIGKEITSAPFELPYGWKWIRLEDLIEVSTYGTSAKTNDDVGVPVLRMGNIHDGQLILDNLKYLPIDHADVEKYKLEEYDLLFNRTNSYELVGKTAVVRGKQATKMTYASYLVNVRLFFKEKIARYICYYINSHLGRNYLLSMVTQQVGQANINASKLASLIVPMPPEEEIAEITRLLDNYIDNERSIFETLKIDDLLNSLEKAILAKAYSGDLGTYDEIEASPIALIKDLLSNSHK</sequence>
<keyword evidence="8" id="KW-1185">Reference proteome</keyword>
<dbReference type="RefSeq" id="WP_377469962.1">
    <property type="nucleotide sequence ID" value="NZ_JBHLWN010000032.1"/>
</dbReference>
<dbReference type="Pfam" id="PF01420">
    <property type="entry name" value="Methylase_S"/>
    <property type="match status" value="2"/>
</dbReference>
<reference evidence="7 8" key="1">
    <citation type="submission" date="2024-09" db="EMBL/GenBank/DDBJ databases">
        <authorList>
            <person name="Sun Q."/>
            <person name="Mori K."/>
        </authorList>
    </citation>
    <scope>NUCLEOTIDE SEQUENCE [LARGE SCALE GENOMIC DNA]</scope>
    <source>
        <strain evidence="7 8">CCM 7759</strain>
    </source>
</reference>
<keyword evidence="7" id="KW-0255">Endonuclease</keyword>
<dbReference type="Proteomes" id="UP001589776">
    <property type="component" value="Unassembled WGS sequence"/>
</dbReference>
<dbReference type="GO" id="GO:0004519">
    <property type="term" value="F:endonuclease activity"/>
    <property type="evidence" value="ECO:0007669"/>
    <property type="project" value="UniProtKB-KW"/>
</dbReference>
<keyword evidence="7" id="KW-0378">Hydrolase</keyword>
<dbReference type="CDD" id="cd17262">
    <property type="entry name" value="RMtype1_S_Aco12261I-TRD2-CR2"/>
    <property type="match status" value="1"/>
</dbReference>
<dbReference type="CDD" id="cd17524">
    <property type="entry name" value="RMtype1_S_EcoUTORF5051P-TRD2-CR2_like"/>
    <property type="match status" value="1"/>
</dbReference>